<feature type="signal peptide" evidence="1">
    <location>
        <begin position="1"/>
        <end position="21"/>
    </location>
</feature>
<evidence type="ECO:0000256" key="1">
    <source>
        <dbReference type="SAM" id="SignalP"/>
    </source>
</evidence>
<organism evidence="2 3">
    <name type="scientific">Martelella alba</name>
    <dbReference type="NCBI Taxonomy" id="2590451"/>
    <lineage>
        <taxon>Bacteria</taxon>
        <taxon>Pseudomonadati</taxon>
        <taxon>Pseudomonadota</taxon>
        <taxon>Alphaproteobacteria</taxon>
        <taxon>Hyphomicrobiales</taxon>
        <taxon>Aurantimonadaceae</taxon>
        <taxon>Martelella</taxon>
    </lineage>
</organism>
<accession>A0ABY2SRN8</accession>
<keyword evidence="1" id="KW-0732">Signal</keyword>
<sequence>MRLPVWLSGALLLIISSGVSAIPTAIPTGTTFYDPAKAYNGYILFPGSDNRTHLIDMTGQEIRRWDNESFPAWPISVQRANGRHGHLLAQLARVNRLDPVASPGNGMVNASVGELDWQGNVTWRYGSQRQPLHQHHEIQRLANGNTLVMDAQLRQLPGWGYSIIDNSVDEVTPQGDVVWHWSAAENLDQFGFSDAQLKMIKDSRDPDFLHLNTAAPLGPNHWYDAGDDRFAPGNILINSRNGNVAIIVNKRTGKAVWRIGPDYPPLQMNTPLPRPLDQTSGAHDVHMIAQGLPGAGDILIFDNQGNAGFPPTRQGFFSASRVIEVNPVSKQIVWEYTAERTGQAISTFYSAYISNAQRLSNGNTLITEGQSGRIFQVTPLGDTVWEYVSPYYGKAMPNDKYVSNTVYRAYLVDYNWAPPGTPHAETPVTADCRRYPVLPGCPALSGK</sequence>
<dbReference type="Pfam" id="PF05935">
    <property type="entry name" value="Arylsulfotrans"/>
    <property type="match status" value="1"/>
</dbReference>
<gene>
    <name evidence="2" type="ORF">FCN80_02175</name>
</gene>
<reference evidence="2 3" key="1">
    <citation type="submission" date="2019-04" db="EMBL/GenBank/DDBJ databases">
        <authorList>
            <person name="Li M."/>
            <person name="Gao C."/>
        </authorList>
    </citation>
    <scope>NUCLEOTIDE SEQUENCE [LARGE SCALE GENOMIC DNA]</scope>
    <source>
        <strain evidence="2 3">BGMRC 2031</strain>
    </source>
</reference>
<dbReference type="Proteomes" id="UP000305202">
    <property type="component" value="Unassembled WGS sequence"/>
</dbReference>
<dbReference type="EMBL" id="SZPQ01000001">
    <property type="protein sequence ID" value="TKI08877.1"/>
    <property type="molecule type" value="Genomic_DNA"/>
</dbReference>
<evidence type="ECO:0000313" key="3">
    <source>
        <dbReference type="Proteomes" id="UP000305202"/>
    </source>
</evidence>
<dbReference type="InterPro" id="IPR053143">
    <property type="entry name" value="Arylsulfate_ST"/>
</dbReference>
<protein>
    <submittedName>
        <fullName evidence="2">ArsR family transcriptional regulator</fullName>
    </submittedName>
</protein>
<name>A0ABY2SRN8_9HYPH</name>
<dbReference type="InterPro" id="IPR010262">
    <property type="entry name" value="Arylsulfotransferase_bact"/>
</dbReference>
<keyword evidence="3" id="KW-1185">Reference proteome</keyword>
<dbReference type="PANTHER" id="PTHR35340">
    <property type="entry name" value="PQQ ENZYME REPEAT PROTEIN-RELATED"/>
    <property type="match status" value="1"/>
</dbReference>
<evidence type="ECO:0000313" key="2">
    <source>
        <dbReference type="EMBL" id="TKI08877.1"/>
    </source>
</evidence>
<comment type="caution">
    <text evidence="2">The sequence shown here is derived from an EMBL/GenBank/DDBJ whole genome shotgun (WGS) entry which is preliminary data.</text>
</comment>
<proteinExistence type="predicted"/>
<dbReference type="PANTHER" id="PTHR35340:SF5">
    <property type="entry name" value="ASST-DOMAIN-CONTAINING PROTEIN"/>
    <property type="match status" value="1"/>
</dbReference>
<feature type="chain" id="PRO_5047036023" evidence="1">
    <location>
        <begin position="22"/>
        <end position="447"/>
    </location>
</feature>
<dbReference type="RefSeq" id="WP_136988238.1">
    <property type="nucleotide sequence ID" value="NZ_SZPQ01000001.1"/>
</dbReference>